<sequence length="67" mass="7974">SEYLEYFNEEYRDLLKRILIGLLFLSFLQCSTFITYAIARGCMLTLKDNLVMNGVFLLWRSSFFRCS</sequence>
<dbReference type="AlphaFoldDB" id="A0AAN4YXG0"/>
<keyword evidence="1" id="KW-0812">Transmembrane</keyword>
<feature type="transmembrane region" description="Helical" evidence="1">
    <location>
        <begin position="18"/>
        <end position="39"/>
    </location>
</feature>
<organism evidence="2 3">
    <name type="scientific">Pristionchus mayeri</name>
    <dbReference type="NCBI Taxonomy" id="1317129"/>
    <lineage>
        <taxon>Eukaryota</taxon>
        <taxon>Metazoa</taxon>
        <taxon>Ecdysozoa</taxon>
        <taxon>Nematoda</taxon>
        <taxon>Chromadorea</taxon>
        <taxon>Rhabditida</taxon>
        <taxon>Rhabditina</taxon>
        <taxon>Diplogasteromorpha</taxon>
        <taxon>Diplogasteroidea</taxon>
        <taxon>Neodiplogasteridae</taxon>
        <taxon>Pristionchus</taxon>
    </lineage>
</organism>
<keyword evidence="1" id="KW-1133">Transmembrane helix</keyword>
<name>A0AAN4YXG0_9BILA</name>
<protein>
    <submittedName>
        <fullName evidence="2">Uncharacterized protein</fullName>
    </submittedName>
</protein>
<evidence type="ECO:0000313" key="2">
    <source>
        <dbReference type="EMBL" id="GMR30263.1"/>
    </source>
</evidence>
<evidence type="ECO:0000313" key="3">
    <source>
        <dbReference type="Proteomes" id="UP001328107"/>
    </source>
</evidence>
<feature type="non-terminal residue" evidence="2">
    <location>
        <position position="1"/>
    </location>
</feature>
<dbReference type="EMBL" id="BTRK01000001">
    <property type="protein sequence ID" value="GMR30263.1"/>
    <property type="molecule type" value="Genomic_DNA"/>
</dbReference>
<evidence type="ECO:0000256" key="1">
    <source>
        <dbReference type="SAM" id="Phobius"/>
    </source>
</evidence>
<reference evidence="3" key="1">
    <citation type="submission" date="2022-10" db="EMBL/GenBank/DDBJ databases">
        <title>Genome assembly of Pristionchus species.</title>
        <authorList>
            <person name="Yoshida K."/>
            <person name="Sommer R.J."/>
        </authorList>
    </citation>
    <scope>NUCLEOTIDE SEQUENCE [LARGE SCALE GENOMIC DNA]</scope>
    <source>
        <strain evidence="3">RS5460</strain>
    </source>
</reference>
<gene>
    <name evidence="2" type="ORF">PMAYCL1PPCAC_00458</name>
</gene>
<comment type="caution">
    <text evidence="2">The sequence shown here is derived from an EMBL/GenBank/DDBJ whole genome shotgun (WGS) entry which is preliminary data.</text>
</comment>
<proteinExistence type="predicted"/>
<keyword evidence="1" id="KW-0472">Membrane</keyword>
<feature type="non-terminal residue" evidence="2">
    <location>
        <position position="67"/>
    </location>
</feature>
<dbReference type="Proteomes" id="UP001328107">
    <property type="component" value="Unassembled WGS sequence"/>
</dbReference>
<accession>A0AAN4YXG0</accession>
<keyword evidence="3" id="KW-1185">Reference proteome</keyword>